<dbReference type="SUPFAM" id="SSF50685">
    <property type="entry name" value="Barwin-like endoglucanases"/>
    <property type="match status" value="1"/>
</dbReference>
<dbReference type="EMBL" id="SKBQ01000077">
    <property type="protein sequence ID" value="TPX08521.1"/>
    <property type="molecule type" value="Genomic_DNA"/>
</dbReference>
<dbReference type="InterPro" id="IPR036908">
    <property type="entry name" value="RlpA-like_sf"/>
</dbReference>
<dbReference type="PANTHER" id="PTHR31836:SF28">
    <property type="entry name" value="SRCR DOMAIN-CONTAINING PROTEIN-RELATED"/>
    <property type="match status" value="1"/>
</dbReference>
<dbReference type="InParanoid" id="A0A507AUD5"/>
<comment type="caution">
    <text evidence="3">The sequence shown here is derived from an EMBL/GenBank/DDBJ whole genome shotgun (WGS) entry which is preliminary data.</text>
</comment>
<dbReference type="Gene3D" id="2.40.40.10">
    <property type="entry name" value="RlpA-like domain"/>
    <property type="match status" value="1"/>
</dbReference>
<proteinExistence type="predicted"/>
<dbReference type="InterPro" id="IPR051477">
    <property type="entry name" value="Expansin_CellWall"/>
</dbReference>
<dbReference type="AlphaFoldDB" id="A0A507AUD5"/>
<accession>A0A507AUD5</accession>
<protein>
    <submittedName>
        <fullName evidence="3">Uncharacterized protein</fullName>
    </submittedName>
</protein>
<feature type="signal peptide" evidence="2">
    <location>
        <begin position="1"/>
        <end position="17"/>
    </location>
</feature>
<dbReference type="RefSeq" id="XP_030990232.1">
    <property type="nucleotide sequence ID" value="XM_031132579.1"/>
</dbReference>
<name>A0A507AUD5_9PEZI</name>
<dbReference type="GeneID" id="41977455"/>
<sequence length="157" mass="16658">MFAQTAILLFTAGLAAALPSPTEPENVVADRVLDAPLAKRTTHHGIGTIFLQEGGTGSCGQKNPDSSHIIALSNFWMKNQSPGPFCGRKIQVTNTGSSDGGVHGKGNTIIATVEDTCPSCDENHLDFSEGAWNELTNNSPFSVVNIDWHFCNANGQC</sequence>
<evidence type="ECO:0000313" key="4">
    <source>
        <dbReference type="Proteomes" id="UP000319257"/>
    </source>
</evidence>
<feature type="chain" id="PRO_5021243905" evidence="2">
    <location>
        <begin position="18"/>
        <end position="157"/>
    </location>
</feature>
<dbReference type="PANTHER" id="PTHR31836">
    <property type="match status" value="1"/>
</dbReference>
<keyword evidence="4" id="KW-1185">Reference proteome</keyword>
<dbReference type="STRING" id="1093900.A0A507AUD5"/>
<organism evidence="3 4">
    <name type="scientific">Thyridium curvatum</name>
    <dbReference type="NCBI Taxonomy" id="1093900"/>
    <lineage>
        <taxon>Eukaryota</taxon>
        <taxon>Fungi</taxon>
        <taxon>Dikarya</taxon>
        <taxon>Ascomycota</taxon>
        <taxon>Pezizomycotina</taxon>
        <taxon>Sordariomycetes</taxon>
        <taxon>Sordariomycetidae</taxon>
        <taxon>Thyridiales</taxon>
        <taxon>Thyridiaceae</taxon>
        <taxon>Thyridium</taxon>
    </lineage>
</organism>
<evidence type="ECO:0000256" key="1">
    <source>
        <dbReference type="ARBA" id="ARBA00022729"/>
    </source>
</evidence>
<dbReference type="Proteomes" id="UP000319257">
    <property type="component" value="Unassembled WGS sequence"/>
</dbReference>
<keyword evidence="1 2" id="KW-0732">Signal</keyword>
<evidence type="ECO:0000313" key="3">
    <source>
        <dbReference type="EMBL" id="TPX08521.1"/>
    </source>
</evidence>
<evidence type="ECO:0000256" key="2">
    <source>
        <dbReference type="SAM" id="SignalP"/>
    </source>
</evidence>
<dbReference type="OrthoDB" id="406505at2759"/>
<reference evidence="3 4" key="1">
    <citation type="submission" date="2019-06" db="EMBL/GenBank/DDBJ databases">
        <title>Draft genome sequence of the filamentous fungus Phialemoniopsis curvata isolated from diesel fuel.</title>
        <authorList>
            <person name="Varaljay V.A."/>
            <person name="Lyon W.J."/>
            <person name="Crouch A.L."/>
            <person name="Drake C.E."/>
            <person name="Hollomon J.M."/>
            <person name="Nadeau L.J."/>
            <person name="Nunn H.S."/>
            <person name="Stevenson B.S."/>
            <person name="Bojanowski C.L."/>
            <person name="Crookes-Goodson W.J."/>
        </authorList>
    </citation>
    <scope>NUCLEOTIDE SEQUENCE [LARGE SCALE GENOMIC DNA]</scope>
    <source>
        <strain evidence="3 4">D216</strain>
    </source>
</reference>
<gene>
    <name evidence="3" type="ORF">E0L32_010008</name>
</gene>
<dbReference type="CDD" id="cd22191">
    <property type="entry name" value="DPBB_RlpA_EXP_N-like"/>
    <property type="match status" value="1"/>
</dbReference>